<dbReference type="InterPro" id="IPR002631">
    <property type="entry name" value="Plasmid_rep_OBD"/>
</dbReference>
<protein>
    <submittedName>
        <fullName evidence="3">Plasmid replication-like protein</fullName>
    </submittedName>
</protein>
<name>A0A2A3ZDL4_BREAU</name>
<accession>A0A2A3ZDL4</accession>
<dbReference type="RefSeq" id="WP_096160859.1">
    <property type="nucleotide sequence ID" value="NZ_JABUXX010000001.1"/>
</dbReference>
<dbReference type="Pfam" id="PF01719">
    <property type="entry name" value="Rep_OBD"/>
    <property type="match status" value="1"/>
</dbReference>
<dbReference type="AlphaFoldDB" id="A0A2A3ZDL4"/>
<dbReference type="Gene3D" id="3.40.1310.30">
    <property type="match status" value="1"/>
</dbReference>
<organism evidence="3 4">
    <name type="scientific">Brevibacterium aurantiacum</name>
    <dbReference type="NCBI Taxonomy" id="273384"/>
    <lineage>
        <taxon>Bacteria</taxon>
        <taxon>Bacillati</taxon>
        <taxon>Actinomycetota</taxon>
        <taxon>Actinomycetes</taxon>
        <taxon>Micrococcales</taxon>
        <taxon>Brevibacteriaceae</taxon>
        <taxon>Brevibacterium</taxon>
    </lineage>
</organism>
<dbReference type="Pfam" id="PF00910">
    <property type="entry name" value="RNA_helicase"/>
    <property type="match status" value="1"/>
</dbReference>
<dbReference type="InterPro" id="IPR000605">
    <property type="entry name" value="Helicase_SF3_ssDNA/RNA_vir"/>
</dbReference>
<evidence type="ECO:0000259" key="2">
    <source>
        <dbReference type="Pfam" id="PF01719"/>
    </source>
</evidence>
<dbReference type="EMBL" id="NRGO01000015">
    <property type="protein sequence ID" value="PCC49445.1"/>
    <property type="molecule type" value="Genomic_DNA"/>
</dbReference>
<dbReference type="GO" id="GO:0005727">
    <property type="term" value="C:extrachromosomal circular DNA"/>
    <property type="evidence" value="ECO:0007669"/>
    <property type="project" value="InterPro"/>
</dbReference>
<dbReference type="GO" id="GO:0006260">
    <property type="term" value="P:DNA replication"/>
    <property type="evidence" value="ECO:0007669"/>
    <property type="project" value="InterPro"/>
</dbReference>
<feature type="domain" description="Plasmid replication protein origin binding" evidence="2">
    <location>
        <begin position="60"/>
        <end position="159"/>
    </location>
</feature>
<dbReference type="GO" id="GO:0003724">
    <property type="term" value="F:RNA helicase activity"/>
    <property type="evidence" value="ECO:0007669"/>
    <property type="project" value="InterPro"/>
</dbReference>
<feature type="domain" description="Helicase superfamily 3 single-stranded DNA/RNA virus" evidence="1">
    <location>
        <begin position="252"/>
        <end position="350"/>
    </location>
</feature>
<proteinExistence type="predicted"/>
<comment type="caution">
    <text evidence="3">The sequence shown here is derived from an EMBL/GenBank/DDBJ whole genome shotgun (WGS) entry which is preliminary data.</text>
</comment>
<evidence type="ECO:0000259" key="1">
    <source>
        <dbReference type="Pfam" id="PF00910"/>
    </source>
</evidence>
<reference evidence="3 4" key="1">
    <citation type="journal article" date="2017" name="Elife">
        <title>Extensive horizontal gene transfer in cheese-associated bacteria.</title>
        <authorList>
            <person name="Bonham K.S."/>
            <person name="Wolfe B.E."/>
            <person name="Dutton R.J."/>
        </authorList>
    </citation>
    <scope>NUCLEOTIDE SEQUENCE [LARGE SCALE GENOMIC DNA]</scope>
    <source>
        <strain evidence="3 4">900_6</strain>
    </source>
</reference>
<dbReference type="GO" id="GO:0003677">
    <property type="term" value="F:DNA binding"/>
    <property type="evidence" value="ECO:0007669"/>
    <property type="project" value="InterPro"/>
</dbReference>
<dbReference type="GO" id="GO:0003916">
    <property type="term" value="F:DNA topoisomerase activity"/>
    <property type="evidence" value="ECO:0007669"/>
    <property type="project" value="InterPro"/>
</dbReference>
<gene>
    <name evidence="3" type="ORF">CIK62_13440</name>
</gene>
<evidence type="ECO:0000313" key="4">
    <source>
        <dbReference type="Proteomes" id="UP000217720"/>
    </source>
</evidence>
<dbReference type="GO" id="GO:0003723">
    <property type="term" value="F:RNA binding"/>
    <property type="evidence" value="ECO:0007669"/>
    <property type="project" value="InterPro"/>
</dbReference>
<dbReference type="Proteomes" id="UP000217720">
    <property type="component" value="Unassembled WGS sequence"/>
</dbReference>
<evidence type="ECO:0000313" key="3">
    <source>
        <dbReference type="EMBL" id="PCC49445.1"/>
    </source>
</evidence>
<sequence>MVAVAKQENNPTSIGVTQYLDREYWTWAVNDPNGAALLQQDAGTILTYLVQRLEAGGGEVVEAYGIIHDKDEREVWSEAQQALVMEPKPAHLHAVIKFKNRSKSAPIARLADLLGVEPQYVEKPKAGRYAHDNMLSYLTHAKYADKHQYAPAEVATVRGPDYLGIDAQRREAWLKGRAHLKKKRVAEDFEDMRDRVLQGEITRDQIMLTDELFDIYSRHQREIDDALSAYGQRRAYRAAANLRAGAFSTHVVFVHGDAGIGKTRFATDFITASINAANAHGERWQVYRAATGNPLDDWRGEEVLLLDDLRASAMDANDWLLLLDPYNASPAKARYRNKGEVAPRLIVITATIEPVEFFYYARQKGNVDEALDQFIRRLASVVKVFRADDINRYLVQHIGKIEPYEWHQCSLPAAAHSPGVNGNMYHQAVGSRELTYGPETSAEHDAESAVVELLSGLAVRSPDVPLAMAAGGAS</sequence>